<dbReference type="AlphaFoldDB" id="A0A7W9JHE8"/>
<dbReference type="PROSITE" id="PS51186">
    <property type="entry name" value="GNAT"/>
    <property type="match status" value="1"/>
</dbReference>
<keyword evidence="4" id="KW-1185">Reference proteome</keyword>
<sequence length="118" mass="13631">MENTAAKSQPEKIVHERLKVTRDPDRERFELRQDGTFIGFLGYAQETVPGPDGEDRTVVRLQHTIIDEAHGRKGYARALVTMVLDRLRAEGDSIVPECSYVEDYLRRYPEYQDMVFNG</sequence>
<evidence type="ECO:0000259" key="1">
    <source>
        <dbReference type="PROSITE" id="PS51186"/>
    </source>
</evidence>
<name>A0A7W9JHE8_9MICC</name>
<evidence type="ECO:0000313" key="3">
    <source>
        <dbReference type="EMBL" id="MBB5847556.1"/>
    </source>
</evidence>
<dbReference type="InterPro" id="IPR045057">
    <property type="entry name" value="Gcn5-rel_NAT"/>
</dbReference>
<dbReference type="CDD" id="cd04301">
    <property type="entry name" value="NAT_SF"/>
    <property type="match status" value="1"/>
</dbReference>
<dbReference type="InterPro" id="IPR031165">
    <property type="entry name" value="GNAT_YJDJ"/>
</dbReference>
<dbReference type="RefSeq" id="WP_017489718.1">
    <property type="nucleotide sequence ID" value="NZ_BAABAG010000002.1"/>
</dbReference>
<dbReference type="Proteomes" id="UP000567246">
    <property type="component" value="Unassembled WGS sequence"/>
</dbReference>
<dbReference type="EMBL" id="JACHMW010000001">
    <property type="protein sequence ID" value="MBB5847556.1"/>
    <property type="molecule type" value="Genomic_DNA"/>
</dbReference>
<dbReference type="InterPro" id="IPR016181">
    <property type="entry name" value="Acyl_CoA_acyltransferase"/>
</dbReference>
<dbReference type="PANTHER" id="PTHR31435">
    <property type="entry name" value="PROTEIN NATD1"/>
    <property type="match status" value="1"/>
</dbReference>
<protein>
    <submittedName>
        <fullName evidence="3">Putative GNAT family acetyltransferase</fullName>
    </submittedName>
</protein>
<dbReference type="Pfam" id="PF14542">
    <property type="entry name" value="Acetyltransf_CG"/>
    <property type="match status" value="1"/>
</dbReference>
<evidence type="ECO:0000259" key="2">
    <source>
        <dbReference type="PROSITE" id="PS51729"/>
    </source>
</evidence>
<comment type="caution">
    <text evidence="3">The sequence shown here is derived from an EMBL/GenBank/DDBJ whole genome shotgun (WGS) entry which is preliminary data.</text>
</comment>
<accession>A0A7W9JHE8</accession>
<dbReference type="PANTHER" id="PTHR31435:SF9">
    <property type="entry name" value="PROTEIN NATD1"/>
    <property type="match status" value="1"/>
</dbReference>
<dbReference type="InterPro" id="IPR000182">
    <property type="entry name" value="GNAT_dom"/>
</dbReference>
<dbReference type="PROSITE" id="PS51729">
    <property type="entry name" value="GNAT_YJDJ"/>
    <property type="match status" value="1"/>
</dbReference>
<keyword evidence="3" id="KW-0808">Transferase</keyword>
<dbReference type="GO" id="GO:0016747">
    <property type="term" value="F:acyltransferase activity, transferring groups other than amino-acyl groups"/>
    <property type="evidence" value="ECO:0007669"/>
    <property type="project" value="InterPro"/>
</dbReference>
<reference evidence="3 4" key="1">
    <citation type="submission" date="2020-08" db="EMBL/GenBank/DDBJ databases">
        <title>Sequencing the genomes of 1000 actinobacteria strains.</title>
        <authorList>
            <person name="Klenk H.-P."/>
        </authorList>
    </citation>
    <scope>NUCLEOTIDE SEQUENCE [LARGE SCALE GENOMIC DNA]</scope>
    <source>
        <strain evidence="3 4">DSM 17945</strain>
    </source>
</reference>
<dbReference type="SUPFAM" id="SSF55729">
    <property type="entry name" value="Acyl-CoA N-acyltransferases (Nat)"/>
    <property type="match status" value="1"/>
</dbReference>
<feature type="domain" description="N-acetyltransferase" evidence="2">
    <location>
        <begin position="21"/>
        <end position="116"/>
    </location>
</feature>
<evidence type="ECO:0000313" key="4">
    <source>
        <dbReference type="Proteomes" id="UP000567246"/>
    </source>
</evidence>
<gene>
    <name evidence="3" type="ORF">HDA33_000120</name>
</gene>
<organism evidence="3 4">
    <name type="scientific">Micrococcus endophyticus</name>
    <dbReference type="NCBI Taxonomy" id="455343"/>
    <lineage>
        <taxon>Bacteria</taxon>
        <taxon>Bacillati</taxon>
        <taxon>Actinomycetota</taxon>
        <taxon>Actinomycetes</taxon>
        <taxon>Micrococcales</taxon>
        <taxon>Micrococcaceae</taxon>
        <taxon>Micrococcus</taxon>
    </lineage>
</organism>
<feature type="domain" description="N-acetyltransferase" evidence="1">
    <location>
        <begin position="1"/>
        <end position="118"/>
    </location>
</feature>
<dbReference type="Gene3D" id="3.40.630.30">
    <property type="match status" value="1"/>
</dbReference>
<proteinExistence type="predicted"/>